<evidence type="ECO:0000256" key="7">
    <source>
        <dbReference type="ARBA" id="ARBA00023065"/>
    </source>
</evidence>
<accession>A0A4Y8MHQ7</accession>
<name>A0A4Y8MHQ7_9BURK</name>
<keyword evidence="7" id="KW-0406">Ion transport</keyword>
<dbReference type="Proteomes" id="UP000297385">
    <property type="component" value="Unassembled WGS sequence"/>
</dbReference>
<evidence type="ECO:0000256" key="9">
    <source>
        <dbReference type="ARBA" id="ARBA00023136"/>
    </source>
</evidence>
<dbReference type="InterPro" id="IPR023614">
    <property type="entry name" value="Porin_dom_sf"/>
</dbReference>
<evidence type="ECO:0000256" key="11">
    <source>
        <dbReference type="SAM" id="SignalP"/>
    </source>
</evidence>
<evidence type="ECO:0000256" key="8">
    <source>
        <dbReference type="ARBA" id="ARBA00023114"/>
    </source>
</evidence>
<evidence type="ECO:0000256" key="2">
    <source>
        <dbReference type="ARBA" id="ARBA00011233"/>
    </source>
</evidence>
<keyword evidence="5" id="KW-0812">Transmembrane</keyword>
<dbReference type="RefSeq" id="WP_134466904.1">
    <property type="nucleotide sequence ID" value="NZ_SNVI01000008.1"/>
</dbReference>
<dbReference type="CDD" id="cd00342">
    <property type="entry name" value="gram_neg_porins"/>
    <property type="match status" value="1"/>
</dbReference>
<comment type="caution">
    <text evidence="13">The sequence shown here is derived from an EMBL/GenBank/DDBJ whole genome shotgun (WGS) entry which is preliminary data.</text>
</comment>
<dbReference type="EMBL" id="SNVI01000008">
    <property type="protein sequence ID" value="TFE37020.1"/>
    <property type="molecule type" value="Genomic_DNA"/>
</dbReference>
<keyword evidence="3" id="KW-0813">Transport</keyword>
<keyword evidence="9" id="KW-0472">Membrane</keyword>
<evidence type="ECO:0000256" key="3">
    <source>
        <dbReference type="ARBA" id="ARBA00022448"/>
    </source>
</evidence>
<evidence type="ECO:0000313" key="14">
    <source>
        <dbReference type="Proteomes" id="UP000297385"/>
    </source>
</evidence>
<evidence type="ECO:0000256" key="4">
    <source>
        <dbReference type="ARBA" id="ARBA00022452"/>
    </source>
</evidence>
<dbReference type="InterPro" id="IPR002299">
    <property type="entry name" value="Porin_Neis"/>
</dbReference>
<dbReference type="InterPro" id="IPR050298">
    <property type="entry name" value="Gram-neg_bact_OMP"/>
</dbReference>
<gene>
    <name evidence="13" type="ORF">E2553_43350</name>
</gene>
<dbReference type="Pfam" id="PF13609">
    <property type="entry name" value="Porin_4"/>
    <property type="match status" value="1"/>
</dbReference>
<dbReference type="GO" id="GO:0015288">
    <property type="term" value="F:porin activity"/>
    <property type="evidence" value="ECO:0007669"/>
    <property type="project" value="UniProtKB-KW"/>
</dbReference>
<dbReference type="GO" id="GO:0009279">
    <property type="term" value="C:cell outer membrane"/>
    <property type="evidence" value="ECO:0007669"/>
    <property type="project" value="UniProtKB-SubCell"/>
</dbReference>
<dbReference type="PRINTS" id="PR00184">
    <property type="entry name" value="NEISSPPORIN"/>
</dbReference>
<reference evidence="13 14" key="1">
    <citation type="submission" date="2019-03" db="EMBL/GenBank/DDBJ databases">
        <title>Complete Genome Sequence of Paraburkholderia dipogonis ICMP 19430T, a Nitrogen-fixing Symbiont of the South African Invasive Legume Dipogon lignosus in New Zealand.</title>
        <authorList>
            <person name="De Meyer S.E."/>
        </authorList>
    </citation>
    <scope>NUCLEOTIDE SEQUENCE [LARGE SCALE GENOMIC DNA]</scope>
    <source>
        <strain evidence="13 14">ICMP 19430</strain>
    </source>
</reference>
<dbReference type="GO" id="GO:0034220">
    <property type="term" value="P:monoatomic ion transmembrane transport"/>
    <property type="evidence" value="ECO:0007669"/>
    <property type="project" value="InterPro"/>
</dbReference>
<feature type="chain" id="PRO_5021370277" evidence="11">
    <location>
        <begin position="21"/>
        <end position="385"/>
    </location>
</feature>
<dbReference type="PANTHER" id="PTHR34501:SF9">
    <property type="entry name" value="MAJOR OUTER MEMBRANE PROTEIN P.IA"/>
    <property type="match status" value="1"/>
</dbReference>
<proteinExistence type="predicted"/>
<dbReference type="InterPro" id="IPR001702">
    <property type="entry name" value="Porin_Gram-ve"/>
</dbReference>
<keyword evidence="10" id="KW-0998">Cell outer membrane</keyword>
<organism evidence="13 14">
    <name type="scientific">Paraburkholderia dipogonis</name>
    <dbReference type="NCBI Taxonomy" id="1211383"/>
    <lineage>
        <taxon>Bacteria</taxon>
        <taxon>Pseudomonadati</taxon>
        <taxon>Pseudomonadota</taxon>
        <taxon>Betaproteobacteria</taxon>
        <taxon>Burkholderiales</taxon>
        <taxon>Burkholderiaceae</taxon>
        <taxon>Paraburkholderia</taxon>
    </lineage>
</organism>
<feature type="signal peptide" evidence="11">
    <location>
        <begin position="1"/>
        <end position="20"/>
    </location>
</feature>
<dbReference type="GO" id="GO:0046930">
    <property type="term" value="C:pore complex"/>
    <property type="evidence" value="ECO:0007669"/>
    <property type="project" value="UniProtKB-KW"/>
</dbReference>
<dbReference type="PANTHER" id="PTHR34501">
    <property type="entry name" value="PROTEIN YDDL-RELATED"/>
    <property type="match status" value="1"/>
</dbReference>
<evidence type="ECO:0000256" key="6">
    <source>
        <dbReference type="ARBA" id="ARBA00022729"/>
    </source>
</evidence>
<evidence type="ECO:0000259" key="12">
    <source>
        <dbReference type="Pfam" id="PF13609"/>
    </source>
</evidence>
<comment type="subcellular location">
    <subcellularLocation>
        <location evidence="1">Cell outer membrane</location>
        <topology evidence="1">Multi-pass membrane protein</topology>
    </subcellularLocation>
</comment>
<protein>
    <submittedName>
        <fullName evidence="13">Porin</fullName>
    </submittedName>
</protein>
<evidence type="ECO:0000256" key="1">
    <source>
        <dbReference type="ARBA" id="ARBA00004571"/>
    </source>
</evidence>
<evidence type="ECO:0000313" key="13">
    <source>
        <dbReference type="EMBL" id="TFE37020.1"/>
    </source>
</evidence>
<dbReference type="Gene3D" id="2.40.160.10">
    <property type="entry name" value="Porin"/>
    <property type="match status" value="1"/>
</dbReference>
<dbReference type="PRINTS" id="PR00182">
    <property type="entry name" value="ECOLNEIPORIN"/>
</dbReference>
<dbReference type="SUPFAM" id="SSF56935">
    <property type="entry name" value="Porins"/>
    <property type="match status" value="1"/>
</dbReference>
<keyword evidence="8" id="KW-0626">Porin</keyword>
<dbReference type="InterPro" id="IPR033900">
    <property type="entry name" value="Gram_neg_porin_domain"/>
</dbReference>
<keyword evidence="6 11" id="KW-0732">Signal</keyword>
<evidence type="ECO:0000256" key="5">
    <source>
        <dbReference type="ARBA" id="ARBA00022692"/>
    </source>
</evidence>
<evidence type="ECO:0000256" key="10">
    <source>
        <dbReference type="ARBA" id="ARBA00023237"/>
    </source>
</evidence>
<comment type="subunit">
    <text evidence="2">Homotrimer.</text>
</comment>
<sequence length="385" mass="40820">MKKTMMFGAAAALFAGAAHAQSSVTLYGILDVGVTFVNNATGAQQYLMTSGNLQGSRWGLKGAEDLGGSLQAIFVTEGGFSVPNGRLAQGGDLFGRQVYVGLSSNQYGTLTLGRQYESVLDQTCRFAAACQWFPYFGAHPGDLDNMIGGNRVNNAIKYKTIDYAGLSGEALYSLGGNAGQFHRNQIWSLGGSYHRGPFDFGVAYLNVDSPNYSFFGNMATSNTSTSNMTGNRIYSGYASAKTQAVFAAGASYVLGASTFGVTYSNTQFKDLGALPNLGGAQFNGGSAKFHNVEANYKYQFTPSLVVGVAYDYTKGYGVNDARYQQAMLGADYFLSKRTDVYASAIYQHASGTDSTGGRAVANITSLSASSTSNQTAVIVGIRHKF</sequence>
<keyword evidence="4" id="KW-1134">Transmembrane beta strand</keyword>
<dbReference type="AlphaFoldDB" id="A0A4Y8MHQ7"/>
<feature type="domain" description="Porin" evidence="12">
    <location>
        <begin position="9"/>
        <end position="350"/>
    </location>
</feature>